<name>A0A330LIM1_9GAMM</name>
<dbReference type="PROSITE" id="PS50164">
    <property type="entry name" value="GIY_YIG"/>
    <property type="match status" value="1"/>
</dbReference>
<keyword evidence="4" id="KW-1185">Reference proteome</keyword>
<dbReference type="KEGG" id="mya:MORIYA_0326"/>
<dbReference type="CDD" id="cd10456">
    <property type="entry name" value="GIY-YIG_UPF0213"/>
    <property type="match status" value="1"/>
</dbReference>
<dbReference type="SUPFAM" id="SSF82771">
    <property type="entry name" value="GIY-YIG endonuclease"/>
    <property type="match status" value="1"/>
</dbReference>
<dbReference type="InterPro" id="IPR050190">
    <property type="entry name" value="UPF0213_domain"/>
</dbReference>
<dbReference type="OrthoDB" id="9797095at2"/>
<evidence type="ECO:0000313" key="4">
    <source>
        <dbReference type="Proteomes" id="UP000250163"/>
    </source>
</evidence>
<proteinExistence type="inferred from homology"/>
<dbReference type="Gene3D" id="3.40.1440.10">
    <property type="entry name" value="GIY-YIG endonuclease"/>
    <property type="match status" value="1"/>
</dbReference>
<dbReference type="PANTHER" id="PTHR34477:SF1">
    <property type="entry name" value="UPF0213 PROTEIN YHBQ"/>
    <property type="match status" value="1"/>
</dbReference>
<dbReference type="Pfam" id="PF01541">
    <property type="entry name" value="GIY-YIG"/>
    <property type="match status" value="1"/>
</dbReference>
<dbReference type="EMBL" id="LS483250">
    <property type="protein sequence ID" value="SQD76804.1"/>
    <property type="molecule type" value="Genomic_DNA"/>
</dbReference>
<feature type="domain" description="GIY-YIG" evidence="2">
    <location>
        <begin position="5"/>
        <end position="80"/>
    </location>
</feature>
<accession>A0A330LIM1</accession>
<evidence type="ECO:0000259" key="2">
    <source>
        <dbReference type="PROSITE" id="PS50164"/>
    </source>
</evidence>
<gene>
    <name evidence="3" type="ORF">MORIYA_0326</name>
</gene>
<dbReference type="InterPro" id="IPR035901">
    <property type="entry name" value="GIY-YIG_endonuc_sf"/>
</dbReference>
<dbReference type="PANTHER" id="PTHR34477">
    <property type="entry name" value="UPF0213 PROTEIN YHBQ"/>
    <property type="match status" value="1"/>
</dbReference>
<dbReference type="RefSeq" id="WP_112712118.1">
    <property type="nucleotide sequence ID" value="NZ_LS483250.1"/>
</dbReference>
<protein>
    <recommendedName>
        <fullName evidence="2">GIY-YIG domain-containing protein</fullName>
    </recommendedName>
</protein>
<organism evidence="3 4">
    <name type="scientific">Moritella yayanosii</name>
    <dbReference type="NCBI Taxonomy" id="69539"/>
    <lineage>
        <taxon>Bacteria</taxon>
        <taxon>Pseudomonadati</taxon>
        <taxon>Pseudomonadota</taxon>
        <taxon>Gammaproteobacteria</taxon>
        <taxon>Alteromonadales</taxon>
        <taxon>Moritellaceae</taxon>
        <taxon>Moritella</taxon>
    </lineage>
</organism>
<comment type="similarity">
    <text evidence="1">Belongs to the UPF0213 family.</text>
</comment>
<evidence type="ECO:0000313" key="3">
    <source>
        <dbReference type="EMBL" id="SQD76804.1"/>
    </source>
</evidence>
<sequence length="96" mass="11171">MVKASLWIVYLIETDAGLYCGITTDMERRYQQHCKGTGAKFFRRAKPIRIAYTEIHPDRSRASKREYAIKQLPRKQKLALVNSASIYSQPIKRLLL</sequence>
<reference evidence="4" key="1">
    <citation type="submission" date="2018-05" db="EMBL/GenBank/DDBJ databases">
        <authorList>
            <person name="Cea G.-C."/>
            <person name="William W."/>
        </authorList>
    </citation>
    <scope>NUCLEOTIDE SEQUENCE [LARGE SCALE GENOMIC DNA]</scope>
    <source>
        <strain evidence="4">DB21MT 5</strain>
    </source>
</reference>
<dbReference type="AlphaFoldDB" id="A0A330LIM1"/>
<dbReference type="InterPro" id="IPR000305">
    <property type="entry name" value="GIY-YIG_endonuc"/>
</dbReference>
<dbReference type="Proteomes" id="UP000250163">
    <property type="component" value="Chromosome MORIYA"/>
</dbReference>
<evidence type="ECO:0000256" key="1">
    <source>
        <dbReference type="ARBA" id="ARBA00007435"/>
    </source>
</evidence>